<comment type="caution">
    <text evidence="1">The sequence shown here is derived from an EMBL/GenBank/DDBJ whole genome shotgun (WGS) entry which is preliminary data.</text>
</comment>
<organism evidence="1 2">
    <name type="scientific">Ixodes persulcatus</name>
    <name type="common">Taiga tick</name>
    <dbReference type="NCBI Taxonomy" id="34615"/>
    <lineage>
        <taxon>Eukaryota</taxon>
        <taxon>Metazoa</taxon>
        <taxon>Ecdysozoa</taxon>
        <taxon>Arthropoda</taxon>
        <taxon>Chelicerata</taxon>
        <taxon>Arachnida</taxon>
        <taxon>Acari</taxon>
        <taxon>Parasitiformes</taxon>
        <taxon>Ixodida</taxon>
        <taxon>Ixodoidea</taxon>
        <taxon>Ixodidae</taxon>
        <taxon>Ixodinae</taxon>
        <taxon>Ixodes</taxon>
    </lineage>
</organism>
<name>A0AC60R0K5_IXOPE</name>
<feature type="non-terminal residue" evidence="1">
    <location>
        <position position="1"/>
    </location>
</feature>
<keyword evidence="2" id="KW-1185">Reference proteome</keyword>
<dbReference type="Proteomes" id="UP000805193">
    <property type="component" value="Unassembled WGS sequence"/>
</dbReference>
<protein>
    <submittedName>
        <fullName evidence="1">Uncharacterized protein</fullName>
    </submittedName>
</protein>
<evidence type="ECO:0000313" key="1">
    <source>
        <dbReference type="EMBL" id="KAG0444510.1"/>
    </source>
</evidence>
<gene>
    <name evidence="1" type="ORF">HPB47_013722</name>
</gene>
<evidence type="ECO:0000313" key="2">
    <source>
        <dbReference type="Proteomes" id="UP000805193"/>
    </source>
</evidence>
<sequence>AVSCQKLWSFERMVDQELRGVSPKEVTRFISLHDCERRCFEERRFQCKAASFDVNLQECRLYSDDRNSRFARLIYGRGVYYLENQCAVNTASCPYAPIQRDVYMTHITRVVHGVSSTFQCEMECNREPDFNCRSYTYVEHGTLGPPQCLLSADSRQSVSPIVLEYRSRALYAEKDCHLDDDGRNNNNNGVVVGTSHPPAYPQPYPPTHPQPQPHPPPPPPPPPGTTSYPSQKPPPYPGHSPYPPPRYCSYDQYTYEKTIGHDMRYAPRERIPTRSAVGVVRDAYGDCQRLGDRCRAFTIEYGNFQTAFWLSAAAEDNRQALTANPVVAYFEKICLQERTCGKMWSFERLMNHAMRGDADREIPSTQRRAQCQDLCLRERGFVCRSATYQQSRLLCRLFSENRRTRASLFGKTSEDIDYLENMCAPEPSTCQYKENVDRFLPIIDRLGHAYSLAECQRQCDLERQFNCRAVNFETVHRDCALSSEDTQITPLGTAAMIYRRYSVYSEKGTCEQVSVQCNQQDMLLAMNFDTPFHGRVYAKGNPAQCFVVGNGQNTLQFAVSLGTRCGTLQEGDGRYANEVVVQQHPIIMTDTDRNIRVVCSFEAGDRTVTLASTFARNGAYSGLDVTTRHQPTITSVVTNTAPPPNVVMRILDPSGRDAGVVGLGDELTLKIEIQEPGSAFAIFARNLYARSSNGESLFLIDSNGCPVDSSIFPPLRPDYRNPGALVANFKAFRFPSSGMVNFEVQIRFCQDRCDPRHGQYVNDQARRYYKPNGFEGEPEGHRPQSHPQNKNWVEEAAAGRGSQASAGSNETEQPGSMAGERFQQFNTNDSDRERHFPPPMLQEIVATTEKPYPEEVPLSLAIMVGEGNGIKVDKGWARNAGSYHPPRSRKREPTVTPRAVEEDQGCDPQNTIIITALVVSAIHVGLMLGGFFCFRWQRRSVKRKQLIASVMGDFRLPSSAGVITSAVAPTPMTAAVRNAGRPVVYGKADMSFRQMYSDFETPP</sequence>
<accession>A0AC60R0K5</accession>
<dbReference type="EMBL" id="JABSTQ010001953">
    <property type="protein sequence ID" value="KAG0444510.1"/>
    <property type="molecule type" value="Genomic_DNA"/>
</dbReference>
<reference evidence="1 2" key="1">
    <citation type="journal article" date="2020" name="Cell">
        <title>Large-Scale Comparative Analyses of Tick Genomes Elucidate Their Genetic Diversity and Vector Capacities.</title>
        <authorList>
            <consortium name="Tick Genome and Microbiome Consortium (TIGMIC)"/>
            <person name="Jia N."/>
            <person name="Wang J."/>
            <person name="Shi W."/>
            <person name="Du L."/>
            <person name="Sun Y."/>
            <person name="Zhan W."/>
            <person name="Jiang J.F."/>
            <person name="Wang Q."/>
            <person name="Zhang B."/>
            <person name="Ji P."/>
            <person name="Bell-Sakyi L."/>
            <person name="Cui X.M."/>
            <person name="Yuan T.T."/>
            <person name="Jiang B.G."/>
            <person name="Yang W.F."/>
            <person name="Lam T.T."/>
            <person name="Chang Q.C."/>
            <person name="Ding S.J."/>
            <person name="Wang X.J."/>
            <person name="Zhu J.G."/>
            <person name="Ruan X.D."/>
            <person name="Zhao L."/>
            <person name="Wei J.T."/>
            <person name="Ye R.Z."/>
            <person name="Que T.C."/>
            <person name="Du C.H."/>
            <person name="Zhou Y.H."/>
            <person name="Cheng J.X."/>
            <person name="Dai P.F."/>
            <person name="Guo W.B."/>
            <person name="Han X.H."/>
            <person name="Huang E.J."/>
            <person name="Li L.F."/>
            <person name="Wei W."/>
            <person name="Gao Y.C."/>
            <person name="Liu J.Z."/>
            <person name="Shao H.Z."/>
            <person name="Wang X."/>
            <person name="Wang C.C."/>
            <person name="Yang T.C."/>
            <person name="Huo Q.B."/>
            <person name="Li W."/>
            <person name="Chen H.Y."/>
            <person name="Chen S.E."/>
            <person name="Zhou L.G."/>
            <person name="Ni X.B."/>
            <person name="Tian J.H."/>
            <person name="Sheng Y."/>
            <person name="Liu T."/>
            <person name="Pan Y.S."/>
            <person name="Xia L.Y."/>
            <person name="Li J."/>
            <person name="Zhao F."/>
            <person name="Cao W.C."/>
        </authorList>
    </citation>
    <scope>NUCLEOTIDE SEQUENCE [LARGE SCALE GENOMIC DNA]</scope>
    <source>
        <strain evidence="1">Iper-2018</strain>
    </source>
</reference>
<proteinExistence type="predicted"/>